<reference evidence="9 10" key="1">
    <citation type="journal article" date="2015" name="Genome Announc.">
        <title>Expanding the biotechnology potential of lactobacilli through comparative genomics of 213 strains and associated genera.</title>
        <authorList>
            <person name="Sun Z."/>
            <person name="Harris H.M."/>
            <person name="McCann A."/>
            <person name="Guo C."/>
            <person name="Argimon S."/>
            <person name="Zhang W."/>
            <person name="Yang X."/>
            <person name="Jeffery I.B."/>
            <person name="Cooney J.C."/>
            <person name="Kagawa T.F."/>
            <person name="Liu W."/>
            <person name="Song Y."/>
            <person name="Salvetti E."/>
            <person name="Wrobel A."/>
            <person name="Rasinkangas P."/>
            <person name="Parkhill J."/>
            <person name="Rea M.C."/>
            <person name="O'Sullivan O."/>
            <person name="Ritari J."/>
            <person name="Douillard F.P."/>
            <person name="Paul Ross R."/>
            <person name="Yang R."/>
            <person name="Briner A.E."/>
            <person name="Felis G.E."/>
            <person name="de Vos W.M."/>
            <person name="Barrangou R."/>
            <person name="Klaenhammer T.R."/>
            <person name="Caufield P.W."/>
            <person name="Cui Y."/>
            <person name="Zhang H."/>
            <person name="O'Toole P.W."/>
        </authorList>
    </citation>
    <scope>NUCLEOTIDE SEQUENCE [LARGE SCALE GENOMIC DNA]</scope>
    <source>
        <strain evidence="9 10">DSM 20690</strain>
    </source>
</reference>
<dbReference type="EMBL" id="JQBT01000032">
    <property type="protein sequence ID" value="KRN79138.1"/>
    <property type="molecule type" value="Genomic_DNA"/>
</dbReference>
<comment type="cofactor">
    <cofactor evidence="8">
        <name>Mg(2+)</name>
        <dbReference type="ChEBI" id="CHEBI:18420"/>
    </cofactor>
    <text evidence="8">Divalent metal ions. Mg(2+) is the most effective.</text>
</comment>
<dbReference type="FunFam" id="3.40.50.1000:FF:000053">
    <property type="entry name" value="TIGR01457 family HAD hydrolase"/>
    <property type="match status" value="1"/>
</dbReference>
<dbReference type="SFLD" id="SFLDG01139">
    <property type="entry name" value="C2.A:_Pyridoxal_Phosphate_Phos"/>
    <property type="match status" value="1"/>
</dbReference>
<evidence type="ECO:0000256" key="1">
    <source>
        <dbReference type="ARBA" id="ARBA00006696"/>
    </source>
</evidence>
<evidence type="ECO:0000256" key="8">
    <source>
        <dbReference type="PIRSR" id="PIRSR000915-3"/>
    </source>
</evidence>
<evidence type="ECO:0000256" key="2">
    <source>
        <dbReference type="ARBA" id="ARBA00022723"/>
    </source>
</evidence>
<dbReference type="PANTHER" id="PTHR19288:SF46">
    <property type="entry name" value="HALOACID DEHALOGENASE-LIKE HYDROLASE DOMAIN-CONTAINING PROTEIN 2"/>
    <property type="match status" value="1"/>
</dbReference>
<dbReference type="OrthoDB" id="9810449at2"/>
<dbReference type="SUPFAM" id="SSF56784">
    <property type="entry name" value="HAD-like"/>
    <property type="match status" value="1"/>
</dbReference>
<evidence type="ECO:0000313" key="10">
    <source>
        <dbReference type="Proteomes" id="UP000051565"/>
    </source>
</evidence>
<dbReference type="AlphaFoldDB" id="A0A0R2JPT3"/>
<feature type="binding site" evidence="8">
    <location>
        <position position="211"/>
    </location>
    <ligand>
        <name>Mg(2+)</name>
        <dbReference type="ChEBI" id="CHEBI:18420"/>
    </ligand>
</feature>
<dbReference type="PANTHER" id="PTHR19288">
    <property type="entry name" value="4-NITROPHENYLPHOSPHATASE-RELATED"/>
    <property type="match status" value="1"/>
</dbReference>
<dbReference type="InterPro" id="IPR023214">
    <property type="entry name" value="HAD_sf"/>
</dbReference>
<dbReference type="GO" id="GO:0016791">
    <property type="term" value="F:phosphatase activity"/>
    <property type="evidence" value="ECO:0007669"/>
    <property type="project" value="TreeGrafter"/>
</dbReference>
<name>A0A0R2JPT3_9LACO</name>
<dbReference type="SFLD" id="SFLDS00003">
    <property type="entry name" value="Haloacid_Dehalogenase"/>
    <property type="match status" value="1"/>
</dbReference>
<dbReference type="EC" id="3.1.3.-" evidence="5"/>
<comment type="caution">
    <text evidence="9">The sequence shown here is derived from an EMBL/GenBank/DDBJ whole genome shotgun (WGS) entry which is preliminary data.</text>
</comment>
<organism evidence="9 10">
    <name type="scientific">Fructilactobacillus lindneri DSM 20690 = JCM 11027</name>
    <dbReference type="NCBI Taxonomy" id="1122148"/>
    <lineage>
        <taxon>Bacteria</taxon>
        <taxon>Bacillati</taxon>
        <taxon>Bacillota</taxon>
        <taxon>Bacilli</taxon>
        <taxon>Lactobacillales</taxon>
        <taxon>Lactobacillaceae</taxon>
        <taxon>Fructilactobacillus</taxon>
    </lineage>
</organism>
<dbReference type="Pfam" id="PF13242">
    <property type="entry name" value="Hydrolase_like"/>
    <property type="match status" value="1"/>
</dbReference>
<dbReference type="CDD" id="cd07530">
    <property type="entry name" value="HAD_Pase_UmpH-like"/>
    <property type="match status" value="1"/>
</dbReference>
<dbReference type="NCBIfam" id="TIGR01460">
    <property type="entry name" value="HAD-SF-IIA"/>
    <property type="match status" value="1"/>
</dbReference>
<dbReference type="STRING" id="53444.AYR59_06215"/>
<comment type="function">
    <text evidence="5">Catalyzes the dephosphorylation of 2-6 carbon acid sugars in vitro.</text>
</comment>
<evidence type="ECO:0000256" key="5">
    <source>
        <dbReference type="PIRNR" id="PIRNR000915"/>
    </source>
</evidence>
<evidence type="ECO:0000256" key="4">
    <source>
        <dbReference type="ARBA" id="ARBA00022842"/>
    </source>
</evidence>
<evidence type="ECO:0000256" key="6">
    <source>
        <dbReference type="PIRSR" id="PIRSR000915-1"/>
    </source>
</evidence>
<evidence type="ECO:0000256" key="7">
    <source>
        <dbReference type="PIRSR" id="PIRSR000915-2"/>
    </source>
</evidence>
<dbReference type="GeneID" id="61250433"/>
<sequence length="259" mass="28538">MNKYKGYLIDLDGTIYQGSKKIPAAKRFIERLQKDKIPFLFVTNNTTKQPIDVVENLAVNHDINVSVNNVYTAGQATAEFLSADAEKHKRNQTAYVIGENGLKALLTKADFDLYSDNPDYVVVALDYDVTYHKLATAVLEVQKGAHFIGTNADSLIPSEKGMLPSAGSIVDLVRYATKVDPVIVGKPNNLIIENAIKKINLPAKDVVMVGDNYDTDILAGINAKIDTLLVYSGVSKPDVIKDKKIKPTNEIKSLDDWKL</sequence>
<dbReference type="GO" id="GO:0046872">
    <property type="term" value="F:metal ion binding"/>
    <property type="evidence" value="ECO:0007669"/>
    <property type="project" value="UniProtKB-KW"/>
</dbReference>
<dbReference type="Pfam" id="PF13344">
    <property type="entry name" value="Hydrolase_6"/>
    <property type="match status" value="1"/>
</dbReference>
<comment type="similarity">
    <text evidence="1 5">Belongs to the HAD-like hydrolase superfamily. NagD family.</text>
</comment>
<dbReference type="InterPro" id="IPR006357">
    <property type="entry name" value="HAD-SF_hydro_IIA"/>
</dbReference>
<dbReference type="Gene3D" id="3.40.50.1000">
    <property type="entry name" value="HAD superfamily/HAD-like"/>
    <property type="match status" value="2"/>
</dbReference>
<keyword evidence="3" id="KW-0378">Hydrolase</keyword>
<dbReference type="NCBIfam" id="TIGR01457">
    <property type="entry name" value="HAD-SF-IIA-hyp2"/>
    <property type="match status" value="1"/>
</dbReference>
<gene>
    <name evidence="9" type="ORF">IV52_GL000544</name>
</gene>
<feature type="active site" description="Nucleophile" evidence="6">
    <location>
        <position position="10"/>
    </location>
</feature>
<keyword evidence="4 5" id="KW-0460">Magnesium</keyword>
<keyword evidence="2 5" id="KW-0479">Metal-binding</keyword>
<evidence type="ECO:0000256" key="3">
    <source>
        <dbReference type="ARBA" id="ARBA00022801"/>
    </source>
</evidence>
<keyword evidence="10" id="KW-1185">Reference proteome</keyword>
<feature type="active site" description="Proton donor" evidence="6">
    <location>
        <position position="12"/>
    </location>
</feature>
<dbReference type="RefSeq" id="WP_054646286.1">
    <property type="nucleotide sequence ID" value="NZ_FUXS01000001.1"/>
</dbReference>
<evidence type="ECO:0000313" key="9">
    <source>
        <dbReference type="EMBL" id="KRN79138.1"/>
    </source>
</evidence>
<dbReference type="PATRIC" id="fig|1122148.6.peg.563"/>
<dbReference type="InterPro" id="IPR036412">
    <property type="entry name" value="HAD-like_sf"/>
</dbReference>
<feature type="binding site" evidence="7">
    <location>
        <position position="186"/>
    </location>
    <ligand>
        <name>substrate</name>
    </ligand>
</feature>
<dbReference type="PIRSF" id="PIRSF000915">
    <property type="entry name" value="PGP-type_phosphatase"/>
    <property type="match status" value="1"/>
</dbReference>
<dbReference type="InterPro" id="IPR006354">
    <property type="entry name" value="HAD-SF_hydro_IIA_hyp1"/>
</dbReference>
<proteinExistence type="inferred from homology"/>
<dbReference type="Proteomes" id="UP000051565">
    <property type="component" value="Unassembled WGS sequence"/>
</dbReference>
<feature type="binding site" evidence="8">
    <location>
        <position position="12"/>
    </location>
    <ligand>
        <name>Mg(2+)</name>
        <dbReference type="ChEBI" id="CHEBI:18420"/>
    </ligand>
</feature>
<protein>
    <recommendedName>
        <fullName evidence="5">Acid sugar phosphatase</fullName>
        <ecNumber evidence="5">3.1.3.-</ecNumber>
    </recommendedName>
</protein>
<accession>A0A0R2JPT3</accession>
<dbReference type="GO" id="GO:0005737">
    <property type="term" value="C:cytoplasm"/>
    <property type="evidence" value="ECO:0007669"/>
    <property type="project" value="TreeGrafter"/>
</dbReference>
<feature type="binding site" evidence="8">
    <location>
        <position position="10"/>
    </location>
    <ligand>
        <name>Mg(2+)</name>
        <dbReference type="ChEBI" id="CHEBI:18420"/>
    </ligand>
</feature>